<protein>
    <submittedName>
        <fullName evidence="1">Uncharacterized protein</fullName>
    </submittedName>
</protein>
<name>A0A414R8Q3_9BACT</name>
<sequence length="60" mass="7289">FFRYAIEKMCKEKKSLNHFCIISLHLVISLMDKFVEMYVLLVMQSKFFFFHFSMKSKGIK</sequence>
<dbReference type="AlphaFoldDB" id="A0A414R8Q3"/>
<dbReference type="EMBL" id="QRHQ01000020">
    <property type="protein sequence ID" value="RHF89419.1"/>
    <property type="molecule type" value="Genomic_DNA"/>
</dbReference>
<feature type="non-terminal residue" evidence="1">
    <location>
        <position position="1"/>
    </location>
</feature>
<evidence type="ECO:0000313" key="1">
    <source>
        <dbReference type="EMBL" id="RHF89419.1"/>
    </source>
</evidence>
<organism evidence="1 2">
    <name type="scientific">Phocaeicola plebeius</name>
    <dbReference type="NCBI Taxonomy" id="310297"/>
    <lineage>
        <taxon>Bacteria</taxon>
        <taxon>Pseudomonadati</taxon>
        <taxon>Bacteroidota</taxon>
        <taxon>Bacteroidia</taxon>
        <taxon>Bacteroidales</taxon>
        <taxon>Bacteroidaceae</taxon>
        <taxon>Phocaeicola</taxon>
    </lineage>
</organism>
<evidence type="ECO:0000313" key="2">
    <source>
        <dbReference type="Proteomes" id="UP000283485"/>
    </source>
</evidence>
<comment type="caution">
    <text evidence="1">The sequence shown here is derived from an EMBL/GenBank/DDBJ whole genome shotgun (WGS) entry which is preliminary data.</text>
</comment>
<gene>
    <name evidence="1" type="ORF">DW653_10605</name>
</gene>
<accession>A0A414R8Q3</accession>
<proteinExistence type="predicted"/>
<dbReference type="Proteomes" id="UP000283485">
    <property type="component" value="Unassembled WGS sequence"/>
</dbReference>
<reference evidence="1 2" key="1">
    <citation type="submission" date="2018-08" db="EMBL/GenBank/DDBJ databases">
        <title>A genome reference for cultivated species of the human gut microbiota.</title>
        <authorList>
            <person name="Zou Y."/>
            <person name="Xue W."/>
            <person name="Luo G."/>
        </authorList>
    </citation>
    <scope>NUCLEOTIDE SEQUENCE [LARGE SCALE GENOMIC DNA]</scope>
    <source>
        <strain evidence="1 2">AM23-23</strain>
    </source>
</reference>